<dbReference type="InterPro" id="IPR013083">
    <property type="entry name" value="Znf_RING/FYVE/PHD"/>
</dbReference>
<dbReference type="InterPro" id="IPR001841">
    <property type="entry name" value="Znf_RING"/>
</dbReference>
<evidence type="ECO:0000313" key="4">
    <source>
        <dbReference type="EMBL" id="KAJ3185087.1"/>
    </source>
</evidence>
<accession>A0AAD5TRJ2</accession>
<keyword evidence="1" id="KW-0863">Zinc-finger</keyword>
<dbReference type="PANTHER" id="PTHR22996:SF0">
    <property type="entry name" value="RE60872P-RELATED"/>
    <property type="match status" value="1"/>
</dbReference>
<name>A0AAD5TRJ2_9FUNG</name>
<dbReference type="InterPro" id="IPR045194">
    <property type="entry name" value="MGRN1/RNF157-like"/>
</dbReference>
<evidence type="ECO:0000256" key="2">
    <source>
        <dbReference type="SAM" id="MobiDB-lite"/>
    </source>
</evidence>
<feature type="compositionally biased region" description="Basic and acidic residues" evidence="2">
    <location>
        <begin position="72"/>
        <end position="81"/>
    </location>
</feature>
<protein>
    <recommendedName>
        <fullName evidence="3">RING-type domain-containing protein</fullName>
    </recommendedName>
</protein>
<dbReference type="PANTHER" id="PTHR22996">
    <property type="entry name" value="MAHOGUNIN"/>
    <property type="match status" value="1"/>
</dbReference>
<dbReference type="GO" id="GO:0016567">
    <property type="term" value="P:protein ubiquitination"/>
    <property type="evidence" value="ECO:0007669"/>
    <property type="project" value="TreeGrafter"/>
</dbReference>
<reference evidence="4" key="1">
    <citation type="submission" date="2020-05" db="EMBL/GenBank/DDBJ databases">
        <title>Phylogenomic resolution of chytrid fungi.</title>
        <authorList>
            <person name="Stajich J.E."/>
            <person name="Amses K."/>
            <person name="Simmons R."/>
            <person name="Seto K."/>
            <person name="Myers J."/>
            <person name="Bonds A."/>
            <person name="Quandt C.A."/>
            <person name="Barry K."/>
            <person name="Liu P."/>
            <person name="Grigoriev I."/>
            <person name="Longcore J.E."/>
            <person name="James T.Y."/>
        </authorList>
    </citation>
    <scope>NUCLEOTIDE SEQUENCE</scope>
    <source>
        <strain evidence="4">JEL0379</strain>
    </source>
</reference>
<keyword evidence="1" id="KW-0479">Metal-binding</keyword>
<dbReference type="Pfam" id="PF13920">
    <property type="entry name" value="zf-C3HC4_3"/>
    <property type="match status" value="1"/>
</dbReference>
<dbReference type="SUPFAM" id="SSF57850">
    <property type="entry name" value="RING/U-box"/>
    <property type="match status" value="1"/>
</dbReference>
<dbReference type="PROSITE" id="PS50089">
    <property type="entry name" value="ZF_RING_2"/>
    <property type="match status" value="1"/>
</dbReference>
<proteinExistence type="predicted"/>
<dbReference type="SMART" id="SM00184">
    <property type="entry name" value="RING"/>
    <property type="match status" value="1"/>
</dbReference>
<dbReference type="Gene3D" id="3.30.40.10">
    <property type="entry name" value="Zinc/RING finger domain, C3HC4 (zinc finger)"/>
    <property type="match status" value="1"/>
</dbReference>
<dbReference type="Proteomes" id="UP001212152">
    <property type="component" value="Unassembled WGS sequence"/>
</dbReference>
<keyword evidence="5" id="KW-1185">Reference proteome</keyword>
<evidence type="ECO:0000259" key="3">
    <source>
        <dbReference type="PROSITE" id="PS50089"/>
    </source>
</evidence>
<dbReference type="EMBL" id="JADGJQ010000002">
    <property type="protein sequence ID" value="KAJ3185087.1"/>
    <property type="molecule type" value="Genomic_DNA"/>
</dbReference>
<sequence>MGQSLSTAPTAGTTLSLDSSILDYGPAFISKSSGVLASAAAAQSSTIALHPAFPPSERTPEAVEAGEIPPDDADKAGETGHDGNLSEGGDEEEETVCVVTSQPQAVTQSLGDSDIANLECPYTESPPPHNPTTLHSRIEIHRSSITYSRGCLGLAITTLRPCAVSVNVAPDAPGSRPWNWIRSLGPSETELGTISVPACPAGKCTVTVRERIGAGAAQSQAFMATLGALGGVADVRIEATIDGISYHLQEMYGTADADPHGAEPGNGSGSDCTICLSARRCVLVLPCRHLCLCRSCAEAVRTQGRTGAAAVSGVPRCPICRAVVQSLLHIHTPGDESDGNEPDDIQAATAATVRPPPLPVVPGRKGSTHSVVAELEEDGGAVPGSVMDITDAGLYLHQSEEGPFL</sequence>
<organism evidence="4 5">
    <name type="scientific">Geranomyces variabilis</name>
    <dbReference type="NCBI Taxonomy" id="109894"/>
    <lineage>
        <taxon>Eukaryota</taxon>
        <taxon>Fungi</taxon>
        <taxon>Fungi incertae sedis</taxon>
        <taxon>Chytridiomycota</taxon>
        <taxon>Chytridiomycota incertae sedis</taxon>
        <taxon>Chytridiomycetes</taxon>
        <taxon>Spizellomycetales</taxon>
        <taxon>Powellomycetaceae</taxon>
        <taxon>Geranomyces</taxon>
    </lineage>
</organism>
<evidence type="ECO:0000256" key="1">
    <source>
        <dbReference type="PROSITE-ProRule" id="PRU00175"/>
    </source>
</evidence>
<keyword evidence="1" id="KW-0862">Zinc</keyword>
<evidence type="ECO:0000313" key="5">
    <source>
        <dbReference type="Proteomes" id="UP001212152"/>
    </source>
</evidence>
<feature type="domain" description="RING-type" evidence="3">
    <location>
        <begin position="272"/>
        <end position="321"/>
    </location>
</feature>
<dbReference type="AlphaFoldDB" id="A0AAD5TRJ2"/>
<dbReference type="GO" id="GO:0061630">
    <property type="term" value="F:ubiquitin protein ligase activity"/>
    <property type="evidence" value="ECO:0007669"/>
    <property type="project" value="UniProtKB-EC"/>
</dbReference>
<dbReference type="GO" id="GO:0005737">
    <property type="term" value="C:cytoplasm"/>
    <property type="evidence" value="ECO:0007669"/>
    <property type="project" value="TreeGrafter"/>
</dbReference>
<gene>
    <name evidence="4" type="ORF">HDU87_002653</name>
</gene>
<feature type="region of interest" description="Disordered" evidence="2">
    <location>
        <begin position="50"/>
        <end position="94"/>
    </location>
</feature>
<comment type="caution">
    <text evidence="4">The sequence shown here is derived from an EMBL/GenBank/DDBJ whole genome shotgun (WGS) entry which is preliminary data.</text>
</comment>
<dbReference type="GO" id="GO:0008270">
    <property type="term" value="F:zinc ion binding"/>
    <property type="evidence" value="ECO:0007669"/>
    <property type="project" value="UniProtKB-KW"/>
</dbReference>